<feature type="compositionally biased region" description="Basic and acidic residues" evidence="2">
    <location>
        <begin position="646"/>
        <end position="667"/>
    </location>
</feature>
<feature type="signal peptide" evidence="3">
    <location>
        <begin position="1"/>
        <end position="16"/>
    </location>
</feature>
<keyword evidence="5" id="KW-1185">Reference proteome</keyword>
<feature type="region of interest" description="Disordered" evidence="2">
    <location>
        <begin position="1087"/>
        <end position="1107"/>
    </location>
</feature>
<feature type="compositionally biased region" description="Acidic residues" evidence="2">
    <location>
        <begin position="690"/>
        <end position="699"/>
    </location>
</feature>
<feature type="compositionally biased region" description="Polar residues" evidence="2">
    <location>
        <begin position="469"/>
        <end position="486"/>
    </location>
</feature>
<gene>
    <name evidence="4" type="ORF">PoB_000281600</name>
</gene>
<feature type="region of interest" description="Disordered" evidence="2">
    <location>
        <begin position="556"/>
        <end position="667"/>
    </location>
</feature>
<evidence type="ECO:0000256" key="1">
    <source>
        <dbReference type="SAM" id="Coils"/>
    </source>
</evidence>
<feature type="region of interest" description="Disordered" evidence="2">
    <location>
        <begin position="819"/>
        <end position="865"/>
    </location>
</feature>
<feature type="region of interest" description="Disordered" evidence="2">
    <location>
        <begin position="687"/>
        <end position="745"/>
    </location>
</feature>
<dbReference type="EMBL" id="BLXT01000370">
    <property type="protein sequence ID" value="GFN76310.1"/>
    <property type="molecule type" value="Genomic_DNA"/>
</dbReference>
<protein>
    <submittedName>
        <fullName evidence="4">Uncharacterized protein</fullName>
    </submittedName>
</protein>
<keyword evidence="1" id="KW-0175">Coiled coil</keyword>
<feature type="coiled-coil region" evidence="1">
    <location>
        <begin position="237"/>
        <end position="271"/>
    </location>
</feature>
<feature type="region of interest" description="Disordered" evidence="2">
    <location>
        <begin position="406"/>
        <end position="431"/>
    </location>
</feature>
<feature type="coiled-coil region" evidence="1">
    <location>
        <begin position="958"/>
        <end position="992"/>
    </location>
</feature>
<feature type="region of interest" description="Disordered" evidence="2">
    <location>
        <begin position="459"/>
        <end position="542"/>
    </location>
</feature>
<evidence type="ECO:0000256" key="2">
    <source>
        <dbReference type="SAM" id="MobiDB-lite"/>
    </source>
</evidence>
<feature type="compositionally biased region" description="Acidic residues" evidence="2">
    <location>
        <begin position="487"/>
        <end position="502"/>
    </location>
</feature>
<comment type="caution">
    <text evidence="4">The sequence shown here is derived from an EMBL/GenBank/DDBJ whole genome shotgun (WGS) entry which is preliminary data.</text>
</comment>
<feature type="chain" id="PRO_5043853551" evidence="3">
    <location>
        <begin position="17"/>
        <end position="1107"/>
    </location>
</feature>
<proteinExistence type="predicted"/>
<organism evidence="4 5">
    <name type="scientific">Plakobranchus ocellatus</name>
    <dbReference type="NCBI Taxonomy" id="259542"/>
    <lineage>
        <taxon>Eukaryota</taxon>
        <taxon>Metazoa</taxon>
        <taxon>Spiralia</taxon>
        <taxon>Lophotrochozoa</taxon>
        <taxon>Mollusca</taxon>
        <taxon>Gastropoda</taxon>
        <taxon>Heterobranchia</taxon>
        <taxon>Euthyneura</taxon>
        <taxon>Panpulmonata</taxon>
        <taxon>Sacoglossa</taxon>
        <taxon>Placobranchoidea</taxon>
        <taxon>Plakobranchidae</taxon>
        <taxon>Plakobranchus</taxon>
    </lineage>
</organism>
<reference evidence="4 5" key="1">
    <citation type="journal article" date="2021" name="Elife">
        <title>Chloroplast acquisition without the gene transfer in kleptoplastic sea slugs, Plakobranchus ocellatus.</title>
        <authorList>
            <person name="Maeda T."/>
            <person name="Takahashi S."/>
            <person name="Yoshida T."/>
            <person name="Shimamura S."/>
            <person name="Takaki Y."/>
            <person name="Nagai Y."/>
            <person name="Toyoda A."/>
            <person name="Suzuki Y."/>
            <person name="Arimoto A."/>
            <person name="Ishii H."/>
            <person name="Satoh N."/>
            <person name="Nishiyama T."/>
            <person name="Hasebe M."/>
            <person name="Maruyama T."/>
            <person name="Minagawa J."/>
            <person name="Obokata J."/>
            <person name="Shigenobu S."/>
        </authorList>
    </citation>
    <scope>NUCLEOTIDE SEQUENCE [LARGE SCALE GENOMIC DNA]</scope>
</reference>
<dbReference type="AlphaFoldDB" id="A0AAV3XDZ7"/>
<accession>A0AAV3XDZ7</accession>
<evidence type="ECO:0000313" key="4">
    <source>
        <dbReference type="EMBL" id="GFN76310.1"/>
    </source>
</evidence>
<feature type="compositionally biased region" description="Basic and acidic residues" evidence="2">
    <location>
        <begin position="567"/>
        <end position="596"/>
    </location>
</feature>
<name>A0AAV3XDZ7_9GAST</name>
<sequence>MFIRFLCLWTVLKSNGMFLATKNMTREKERDLQNGVASDLDIDGLPWHHRKLSKIPKGEKRPVHDKVRASSGLDILRNRSALTQANVPKDEMFQGNLSSDIPSNKPYLQQEGEPRQDPYFIPYRLLARRLGRFLLSSTGRKGGVPPKTMFKRDLSDVVSEVVIQKLDDTGSSAAEEYINHWPLIRDDIFALKEQIAKAKKLLDQKEQLVLQRINEGDELRKKATRVTNVERLEHFGKTTNTEEVEELKKKYKDLDDAIKNLRKIVDQEESEMGETALGKKIQEIERELRKRMHFVDPIVNTALKSGWSALTGSLADTTNFEKSALLEKSDPPPVPIFRYGDSPGEETYLDEELKNMQADIESLRGERVHPSDPDLEKVDEVIHDFLDQESTRVFEMVDDENVIRISGEEPDEDLPEVTGTRSREDDENDVSDNLSTMADAVFYLGNPGAKALDKIEDKGGYEKVDPGSITDNTVGADTNHAISESQNEVDDENGDDSDENNSENDRVEVSAANLDLSDNSVNHQDEDENADSRITTVDGDSVDDIKKNFVRKTRSVYQDPKAPVQKHKIDVEEAYDAKTTDEENKRGGVHTLKEMKPMGGSRPSAPLRAKSSEDKESLNFVDNEDVPAQTKMKAYNEEEEADDTHEEIGDEKNWHKEESVFKDDKDRIAMTSFEKENYDGREYDVLQNNNEDDDEEEEVGLQSPFENYPQSLDEFTDDTSLALGDESDLYKPDSGRSVPEDNFDSGVGSVEFWQKELDDLEKSDRRNAKLASDIFRSAYDNGQVNEDMFFDDVAEGKEPHEKPSRVSDLLSPQVQDIIEETEENEGRRIRPGHRPRLRDVDLDTPKSAGDGVGDEEEIESLNPGLGVMVRRAERKYHDGKNMEPLQEKKTDELVLSWLDDAPVDPNEFDYLHRLADISVFTKPVNANPHKLSDVPDPSTLSALERLDQATDTLTQTRRDFALRRNEDLKKKLEEVENLKHDIKLEKEEEKMEKMYEDIKAIPQMAAKADELREQRVQQYEKMHDTLLDAYKERQEKQKNNFKEYKKFLDEMKKNEKYMNFTDVKDEKDLFRQHEKLLREHEHFLRQNEKLLRQSENEKNKKRQKKGS</sequence>
<feature type="compositionally biased region" description="Basic and acidic residues" evidence="2">
    <location>
        <begin position="1087"/>
        <end position="1098"/>
    </location>
</feature>
<keyword evidence="3" id="KW-0732">Signal</keyword>
<evidence type="ECO:0000313" key="5">
    <source>
        <dbReference type="Proteomes" id="UP000735302"/>
    </source>
</evidence>
<dbReference type="Proteomes" id="UP000735302">
    <property type="component" value="Unassembled WGS sequence"/>
</dbReference>
<evidence type="ECO:0000256" key="3">
    <source>
        <dbReference type="SAM" id="SignalP"/>
    </source>
</evidence>